<comment type="caution">
    <text evidence="3">The sequence shown here is derived from an EMBL/GenBank/DDBJ whole genome shotgun (WGS) entry which is preliminary data.</text>
</comment>
<evidence type="ECO:0000313" key="3">
    <source>
        <dbReference type="EMBL" id="GIM85328.1"/>
    </source>
</evidence>
<dbReference type="RefSeq" id="WP_213003811.1">
    <property type="nucleotide sequence ID" value="NZ_BAAATW010000035.1"/>
</dbReference>
<keyword evidence="4" id="KW-1185">Reference proteome</keyword>
<feature type="domain" description="Ricin B lectin" evidence="2">
    <location>
        <begin position="36"/>
        <end position="161"/>
    </location>
</feature>
<dbReference type="CDD" id="cd00161">
    <property type="entry name" value="beta-trefoil_Ricin-like"/>
    <property type="match status" value="1"/>
</dbReference>
<dbReference type="PROSITE" id="PS50231">
    <property type="entry name" value="RICIN_B_LECTIN"/>
    <property type="match status" value="1"/>
</dbReference>
<dbReference type="Pfam" id="PF00652">
    <property type="entry name" value="Ricin_B_lectin"/>
    <property type="match status" value="1"/>
</dbReference>
<evidence type="ECO:0000313" key="4">
    <source>
        <dbReference type="Proteomes" id="UP000680865"/>
    </source>
</evidence>
<evidence type="ECO:0000259" key="2">
    <source>
        <dbReference type="Pfam" id="PF00652"/>
    </source>
</evidence>
<dbReference type="InterPro" id="IPR035992">
    <property type="entry name" value="Ricin_B-like_lectins"/>
</dbReference>
<keyword evidence="1" id="KW-0732">Signal</keyword>
<protein>
    <recommendedName>
        <fullName evidence="2">Ricin B lectin domain-containing protein</fullName>
    </recommendedName>
</protein>
<dbReference type="Gene3D" id="2.80.10.50">
    <property type="match status" value="1"/>
</dbReference>
<feature type="signal peptide" evidence="1">
    <location>
        <begin position="1"/>
        <end position="30"/>
    </location>
</feature>
<evidence type="ECO:0000256" key="1">
    <source>
        <dbReference type="SAM" id="SignalP"/>
    </source>
</evidence>
<dbReference type="Proteomes" id="UP000680865">
    <property type="component" value="Unassembled WGS sequence"/>
</dbReference>
<name>A0A919VZH9_9ACTN</name>
<sequence length="170" mass="18424">MKRVRLFVASAAILLGLVAAGLAPAQVAMANSGDVLIVNDHADKCVDVVDASTAIGALVQEWDCTKKSEQQWTRASLSNGWWQMASRKSALCLDVRGGQAVAGARVDQELCDATELSQQWRITPGTNGFWVMNRLGMCLALSPNTSKNGTPIVIDWCSDTSAKYWYYALL</sequence>
<organism evidence="3 4">
    <name type="scientific">Winogradskya consettensis</name>
    <dbReference type="NCBI Taxonomy" id="113560"/>
    <lineage>
        <taxon>Bacteria</taxon>
        <taxon>Bacillati</taxon>
        <taxon>Actinomycetota</taxon>
        <taxon>Actinomycetes</taxon>
        <taxon>Micromonosporales</taxon>
        <taxon>Micromonosporaceae</taxon>
        <taxon>Winogradskya</taxon>
    </lineage>
</organism>
<dbReference type="InterPro" id="IPR000772">
    <property type="entry name" value="Ricin_B_lectin"/>
</dbReference>
<feature type="chain" id="PRO_5036904869" description="Ricin B lectin domain-containing protein" evidence="1">
    <location>
        <begin position="31"/>
        <end position="170"/>
    </location>
</feature>
<reference evidence="3" key="1">
    <citation type="submission" date="2021-03" db="EMBL/GenBank/DDBJ databases">
        <title>Whole genome shotgun sequence of Actinoplanes consettensis NBRC 14913.</title>
        <authorList>
            <person name="Komaki H."/>
            <person name="Tamura T."/>
        </authorList>
    </citation>
    <scope>NUCLEOTIDE SEQUENCE</scope>
    <source>
        <strain evidence="3">NBRC 14913</strain>
    </source>
</reference>
<proteinExistence type="predicted"/>
<dbReference type="SUPFAM" id="SSF50370">
    <property type="entry name" value="Ricin B-like lectins"/>
    <property type="match status" value="1"/>
</dbReference>
<accession>A0A919VZH9</accession>
<gene>
    <name evidence="3" type="ORF">Aco04nite_95770</name>
</gene>
<dbReference type="EMBL" id="BOQP01000081">
    <property type="protein sequence ID" value="GIM85328.1"/>
    <property type="molecule type" value="Genomic_DNA"/>
</dbReference>
<dbReference type="AlphaFoldDB" id="A0A919VZH9"/>